<keyword evidence="3" id="KW-0238">DNA-binding</keyword>
<dbReference type="InterPro" id="IPR000847">
    <property type="entry name" value="LysR_HTH_N"/>
</dbReference>
<dbReference type="PANTHER" id="PTHR30346:SF29">
    <property type="entry name" value="LYSR SUBSTRATE-BINDING"/>
    <property type="match status" value="1"/>
</dbReference>
<evidence type="ECO:0000256" key="3">
    <source>
        <dbReference type="ARBA" id="ARBA00023125"/>
    </source>
</evidence>
<evidence type="ECO:0000256" key="4">
    <source>
        <dbReference type="ARBA" id="ARBA00023163"/>
    </source>
</evidence>
<dbReference type="InterPro" id="IPR005119">
    <property type="entry name" value="LysR_subst-bd"/>
</dbReference>
<dbReference type="Pfam" id="PF00126">
    <property type="entry name" value="HTH_1"/>
    <property type="match status" value="1"/>
</dbReference>
<evidence type="ECO:0000256" key="5">
    <source>
        <dbReference type="SAM" id="MobiDB-lite"/>
    </source>
</evidence>
<dbReference type="Gene3D" id="3.40.190.10">
    <property type="entry name" value="Periplasmic binding protein-like II"/>
    <property type="match status" value="2"/>
</dbReference>
<evidence type="ECO:0000313" key="7">
    <source>
        <dbReference type="EMBL" id="MEN3535544.1"/>
    </source>
</evidence>
<dbReference type="Gene3D" id="1.10.10.10">
    <property type="entry name" value="Winged helix-like DNA-binding domain superfamily/Winged helix DNA-binding domain"/>
    <property type="match status" value="1"/>
</dbReference>
<dbReference type="RefSeq" id="WP_346225590.1">
    <property type="nucleotide sequence ID" value="NZ_JBDJAW010000006.1"/>
</dbReference>
<dbReference type="Pfam" id="PF03466">
    <property type="entry name" value="LysR_substrate"/>
    <property type="match status" value="2"/>
</dbReference>
<feature type="domain" description="HTH lysR-type" evidence="6">
    <location>
        <begin position="1"/>
        <end position="59"/>
    </location>
</feature>
<dbReference type="InterPro" id="IPR036388">
    <property type="entry name" value="WH-like_DNA-bd_sf"/>
</dbReference>
<dbReference type="SUPFAM" id="SSF53850">
    <property type="entry name" value="Periplasmic binding protein-like II"/>
    <property type="match status" value="1"/>
</dbReference>
<evidence type="ECO:0000313" key="8">
    <source>
        <dbReference type="Proteomes" id="UP001447516"/>
    </source>
</evidence>
<comment type="similarity">
    <text evidence="1">Belongs to the LysR transcriptional regulatory family.</text>
</comment>
<gene>
    <name evidence="7" type="ORF">AAH991_10570</name>
</gene>
<accession>A0ABV0AJZ1</accession>
<evidence type="ECO:0000259" key="6">
    <source>
        <dbReference type="PROSITE" id="PS50931"/>
    </source>
</evidence>
<comment type="caution">
    <text evidence="7">The sequence shown here is derived from an EMBL/GenBank/DDBJ whole genome shotgun (WGS) entry which is preliminary data.</text>
</comment>
<protein>
    <submittedName>
        <fullName evidence="7">LysR family transcriptional regulator</fullName>
    </submittedName>
</protein>
<keyword evidence="8" id="KW-1185">Reference proteome</keyword>
<keyword evidence="4" id="KW-0804">Transcription</keyword>
<proteinExistence type="inferred from homology"/>
<dbReference type="PROSITE" id="PS50931">
    <property type="entry name" value="HTH_LYSR"/>
    <property type="match status" value="1"/>
</dbReference>
<dbReference type="SUPFAM" id="SSF46785">
    <property type="entry name" value="Winged helix' DNA-binding domain"/>
    <property type="match status" value="1"/>
</dbReference>
<reference evidence="7 8" key="1">
    <citation type="submission" date="2024-05" db="EMBL/GenBank/DDBJ databases">
        <title>Microbispora sp.ZYX-F-249.</title>
        <authorList>
            <person name="Xie H."/>
        </authorList>
    </citation>
    <scope>NUCLEOTIDE SEQUENCE [LARGE SCALE GENOMIC DNA]</scope>
    <source>
        <strain evidence="7 8">ZYX-F-249</strain>
    </source>
</reference>
<evidence type="ECO:0000256" key="2">
    <source>
        <dbReference type="ARBA" id="ARBA00023015"/>
    </source>
</evidence>
<dbReference type="InterPro" id="IPR036390">
    <property type="entry name" value="WH_DNA-bd_sf"/>
</dbReference>
<dbReference type="PRINTS" id="PR00039">
    <property type="entry name" value="HTHLYSR"/>
</dbReference>
<dbReference type="PANTHER" id="PTHR30346">
    <property type="entry name" value="TRANSCRIPTIONAL DUAL REGULATOR HCAR-RELATED"/>
    <property type="match status" value="1"/>
</dbReference>
<name>A0ABV0AJZ1_9ACTN</name>
<dbReference type="Proteomes" id="UP001447516">
    <property type="component" value="Unassembled WGS sequence"/>
</dbReference>
<organism evidence="7 8">
    <name type="scientific">Microbispora maris</name>
    <dbReference type="NCBI Taxonomy" id="3144104"/>
    <lineage>
        <taxon>Bacteria</taxon>
        <taxon>Bacillati</taxon>
        <taxon>Actinomycetota</taxon>
        <taxon>Actinomycetes</taxon>
        <taxon>Streptosporangiales</taxon>
        <taxon>Streptosporangiaceae</taxon>
        <taxon>Microbispora</taxon>
    </lineage>
</organism>
<feature type="region of interest" description="Disordered" evidence="5">
    <location>
        <begin position="173"/>
        <end position="206"/>
    </location>
</feature>
<dbReference type="EMBL" id="JBDJAW010000006">
    <property type="protein sequence ID" value="MEN3535544.1"/>
    <property type="molecule type" value="Genomic_DNA"/>
</dbReference>
<dbReference type="CDD" id="cd05466">
    <property type="entry name" value="PBP2_LTTR_substrate"/>
    <property type="match status" value="1"/>
</dbReference>
<keyword evidence="2" id="KW-0805">Transcription regulation</keyword>
<sequence>MASLRQLEYLVTIVEEGSFTRAAELLHVSQPALSHQVRALEREVGGPLLERLPRAVRLTAMGRAMLPHARAALADAERARCAARQAGGLETGELQVATLYSVSLGVLPPALRAWRRSHPGVRVRLFEHSHAEQLREAMVAGQADLAIGPAPRDWDGPVTPLGTEPFLVVLPADDPAGRPGDGADGVRGADSTHGAHGPDGADASDGAQTVDLTALADRDWVHFAPGNGLGEILDQACAAAGFQPRAAVRTEQTAAAPVLAAAGLGPTLVPANVIPPHFDGRVLWPRPPVERLMTAYTRGRPDPLAAAFIATLGHAACLVPAHVRALR</sequence>
<evidence type="ECO:0000256" key="1">
    <source>
        <dbReference type="ARBA" id="ARBA00009437"/>
    </source>
</evidence>